<accession>A0A2G9NL42</accession>
<organism evidence="1 2">
    <name type="scientific">Aquarana catesbeiana</name>
    <name type="common">American bullfrog</name>
    <name type="synonym">Rana catesbeiana</name>
    <dbReference type="NCBI Taxonomy" id="8400"/>
    <lineage>
        <taxon>Eukaryota</taxon>
        <taxon>Metazoa</taxon>
        <taxon>Chordata</taxon>
        <taxon>Craniata</taxon>
        <taxon>Vertebrata</taxon>
        <taxon>Euteleostomi</taxon>
        <taxon>Amphibia</taxon>
        <taxon>Batrachia</taxon>
        <taxon>Anura</taxon>
        <taxon>Neobatrachia</taxon>
        <taxon>Ranoidea</taxon>
        <taxon>Ranidae</taxon>
        <taxon>Aquarana</taxon>
    </lineage>
</organism>
<protein>
    <submittedName>
        <fullName evidence="1">Uncharacterized protein</fullName>
    </submittedName>
</protein>
<reference evidence="2" key="1">
    <citation type="journal article" date="2017" name="Nat. Commun.">
        <title>The North American bullfrog draft genome provides insight into hormonal regulation of long noncoding RNA.</title>
        <authorList>
            <person name="Hammond S.A."/>
            <person name="Warren R.L."/>
            <person name="Vandervalk B.P."/>
            <person name="Kucuk E."/>
            <person name="Khan H."/>
            <person name="Gibb E.A."/>
            <person name="Pandoh P."/>
            <person name="Kirk H."/>
            <person name="Zhao Y."/>
            <person name="Jones M."/>
            <person name="Mungall A.J."/>
            <person name="Coope R."/>
            <person name="Pleasance S."/>
            <person name="Moore R.A."/>
            <person name="Holt R.A."/>
            <person name="Round J.M."/>
            <person name="Ohora S."/>
            <person name="Walle B.V."/>
            <person name="Veldhoen N."/>
            <person name="Helbing C.C."/>
            <person name="Birol I."/>
        </authorList>
    </citation>
    <scope>NUCLEOTIDE SEQUENCE [LARGE SCALE GENOMIC DNA]</scope>
</reference>
<gene>
    <name evidence="1" type="ORF">AB205_0021340</name>
</gene>
<dbReference type="EMBL" id="KV923165">
    <property type="protein sequence ID" value="PIN91799.1"/>
    <property type="molecule type" value="Genomic_DNA"/>
</dbReference>
<evidence type="ECO:0000313" key="1">
    <source>
        <dbReference type="EMBL" id="PIN91799.1"/>
    </source>
</evidence>
<dbReference type="Proteomes" id="UP000228934">
    <property type="component" value="Unassembled WGS sequence"/>
</dbReference>
<dbReference type="AlphaFoldDB" id="A0A2G9NL42"/>
<keyword evidence="2" id="KW-1185">Reference proteome</keyword>
<evidence type="ECO:0000313" key="2">
    <source>
        <dbReference type="Proteomes" id="UP000228934"/>
    </source>
</evidence>
<sequence>MLNHTFAITIGASVTPSSAHRSYVLRTRVTLYRHCARVKLRPPLTFFLVYYPPFLVRRSGGRAHGRDTAGV</sequence>
<proteinExistence type="predicted"/>
<name>A0A2G9NL42_AQUCT</name>